<dbReference type="AlphaFoldDB" id="A0A840MKE1"/>
<evidence type="ECO:0000256" key="5">
    <source>
        <dbReference type="ARBA" id="ARBA00022884"/>
    </source>
</evidence>
<dbReference type="PANTHER" id="PTHR14202:SF0">
    <property type="entry name" value="RNA-BINDING PROTEIN RO60"/>
    <property type="match status" value="1"/>
</dbReference>
<dbReference type="Proteomes" id="UP000575898">
    <property type="component" value="Unassembled WGS sequence"/>
</dbReference>
<dbReference type="InterPro" id="IPR040322">
    <property type="entry name" value="TROVE2"/>
</dbReference>
<evidence type="ECO:0000256" key="6">
    <source>
        <dbReference type="ARBA" id="ARBA00023274"/>
    </source>
</evidence>
<evidence type="ECO:0000313" key="9">
    <source>
        <dbReference type="Proteomes" id="UP000575898"/>
    </source>
</evidence>
<keyword evidence="4" id="KW-0479">Metal-binding</keyword>
<reference evidence="8 9" key="1">
    <citation type="submission" date="2020-08" db="EMBL/GenBank/DDBJ databases">
        <title>Genomic Encyclopedia of Type Strains, Phase IV (KMG-IV): sequencing the most valuable type-strain genomes for metagenomic binning, comparative biology and taxonomic classification.</title>
        <authorList>
            <person name="Goeker M."/>
        </authorList>
    </citation>
    <scope>NUCLEOTIDE SEQUENCE [LARGE SCALE GENOMIC DNA]</scope>
    <source>
        <strain evidence="8 9">DSM 27165</strain>
    </source>
</reference>
<dbReference type="GO" id="GO:0046872">
    <property type="term" value="F:metal ion binding"/>
    <property type="evidence" value="ECO:0007669"/>
    <property type="project" value="UniProtKB-KW"/>
</dbReference>
<keyword evidence="6 8" id="KW-0687">Ribonucleoprotein</keyword>
<comment type="subcellular location">
    <subcellularLocation>
        <location evidence="1">Cytoplasm</location>
    </subcellularLocation>
</comment>
<keyword evidence="5" id="KW-0694">RNA-binding</keyword>
<evidence type="ECO:0000256" key="4">
    <source>
        <dbReference type="ARBA" id="ARBA00022723"/>
    </source>
</evidence>
<keyword evidence="3" id="KW-0963">Cytoplasm</keyword>
<accession>A0A840MKE1</accession>
<dbReference type="GO" id="GO:0003723">
    <property type="term" value="F:RNA binding"/>
    <property type="evidence" value="ECO:0007669"/>
    <property type="project" value="UniProtKB-KW"/>
</dbReference>
<evidence type="ECO:0000313" key="8">
    <source>
        <dbReference type="EMBL" id="MBB5017172.1"/>
    </source>
</evidence>
<comment type="caution">
    <text evidence="8">The sequence shown here is derived from an EMBL/GenBank/DDBJ whole genome shotgun (WGS) entry which is preliminary data.</text>
</comment>
<sequence>MANTHLFQTQRGTMQPRHTTLNASGSIAYQLSPQHALAQYAITGCLNNTYYANAEAQLAEVLRLTDEVEAEFIAKAAIYCREKGYMKDMPALLAAVLTVKGPQYVAPVFKRVIDNGRMLRQFVQILRSGAVGRKSLGTRPKKLVQAWLNQASDEKLMQAAVGNTPSLADVVKMVHPKPDSLSREAFFAWLIGRPYQTEHLPAIVQQFEAYKADKSATLPNVPFQMLTALALGREEWARIAEQGGWQMVRMNLNTFARHGVFDIPGMAGKIAAKLANPELVARARAFPYQLLAAYKMAGQTVPATVREALQDAMEAALDNVPSLAGNVVVCPDVSGSMQSPVTGYRQGATTAVRCIDVAGLMAAAILRKNPAARAMPFEVKVVGIKLNPRDSVITNAEKLAAIGGGGTNCSAPLAKLNQEKALVDTVVIVSDNESWVDDRRHGATETMRQWALIKQRNPLARLVCIDIQPYATTQAQERDDILNIGGFGDDVFKLIASFAAGQMQPGHWVQLIESVSLD</sequence>
<dbReference type="GO" id="GO:0005737">
    <property type="term" value="C:cytoplasm"/>
    <property type="evidence" value="ECO:0007669"/>
    <property type="project" value="UniProtKB-SubCell"/>
</dbReference>
<dbReference type="PROSITE" id="PS50988">
    <property type="entry name" value="TROVE"/>
    <property type="match status" value="1"/>
</dbReference>
<feature type="domain" description="TROVE" evidence="7">
    <location>
        <begin position="20"/>
        <end position="325"/>
    </location>
</feature>
<dbReference type="InterPro" id="IPR056800">
    <property type="entry name" value="vWA_Ro60"/>
</dbReference>
<name>A0A840MKE1_9PROT</name>
<dbReference type="InterPro" id="IPR008858">
    <property type="entry name" value="TROVE_dom"/>
</dbReference>
<evidence type="ECO:0000256" key="1">
    <source>
        <dbReference type="ARBA" id="ARBA00004496"/>
    </source>
</evidence>
<dbReference type="Gene3D" id="3.40.50.410">
    <property type="entry name" value="von Willebrand factor, type A domain"/>
    <property type="match status" value="1"/>
</dbReference>
<gene>
    <name evidence="8" type="ORF">HNQ59_000434</name>
</gene>
<evidence type="ECO:0000256" key="2">
    <source>
        <dbReference type="ARBA" id="ARBA00007814"/>
    </source>
</evidence>
<proteinExistence type="inferred from homology"/>
<dbReference type="RefSeq" id="WP_184034576.1">
    <property type="nucleotide sequence ID" value="NZ_JACHHY010000002.1"/>
</dbReference>
<dbReference type="EMBL" id="JACHHY010000002">
    <property type="protein sequence ID" value="MBB5017172.1"/>
    <property type="molecule type" value="Genomic_DNA"/>
</dbReference>
<protein>
    <submittedName>
        <fullName evidence="8">60 kDa SS-A/Ro ribonucleoprotein</fullName>
    </submittedName>
</protein>
<organism evidence="8 9">
    <name type="scientific">Chitinivorax tropicus</name>
    <dbReference type="NCBI Taxonomy" id="714531"/>
    <lineage>
        <taxon>Bacteria</taxon>
        <taxon>Pseudomonadati</taxon>
        <taxon>Pseudomonadota</taxon>
        <taxon>Betaproteobacteria</taxon>
        <taxon>Chitinivorax</taxon>
    </lineage>
</organism>
<dbReference type="InterPro" id="IPR036465">
    <property type="entry name" value="vWFA_dom_sf"/>
</dbReference>
<dbReference type="Pfam" id="PF25045">
    <property type="entry name" value="vWA_Ro60"/>
    <property type="match status" value="1"/>
</dbReference>
<dbReference type="SUPFAM" id="SSF53300">
    <property type="entry name" value="vWA-like"/>
    <property type="match status" value="1"/>
</dbReference>
<dbReference type="SUPFAM" id="SSF140864">
    <property type="entry name" value="TROVE domain-like"/>
    <property type="match status" value="1"/>
</dbReference>
<dbReference type="GO" id="GO:1990904">
    <property type="term" value="C:ribonucleoprotein complex"/>
    <property type="evidence" value="ECO:0007669"/>
    <property type="project" value="UniProtKB-KW"/>
</dbReference>
<evidence type="ECO:0000256" key="3">
    <source>
        <dbReference type="ARBA" id="ARBA00022490"/>
    </source>
</evidence>
<keyword evidence="9" id="KW-1185">Reference proteome</keyword>
<comment type="similarity">
    <text evidence="2">Belongs to the Ro 60 kDa family.</text>
</comment>
<dbReference type="InterPro" id="IPR037214">
    <property type="entry name" value="TROVE_dom_sf"/>
</dbReference>
<evidence type="ECO:0000259" key="7">
    <source>
        <dbReference type="PROSITE" id="PS50988"/>
    </source>
</evidence>
<dbReference type="PANTHER" id="PTHR14202">
    <property type="entry name" value="60 KDA RIBONUCLEOPROTEIN SSA/RO"/>
    <property type="match status" value="1"/>
</dbReference>